<proteinExistence type="predicted"/>
<sequence>MKKKNRRSAFLWADEVVSKEGRKESKIWHTKVGKGEGLEQERQKAKEEEAAFMDWFREPKWTSDRVRRVLQRYSTQFSGQEINISAWRQMAIGISNRYLNKIFKGGQEDVGDFGEDDDEGEGWGGDLVNSIQDLQAGHGSHIAGLIYARLFGQGEFGTMRSREEFRKASMQWHRFFGFGAEDRVEQLGGKRFRCGFDDEREEMRRKRFGAIASDGFKGAVGTDDGTVGDIPRIAGAGDPGRSARRVADCASDTDRGRKEFNVHVAGILHARWGDGGDNAVGGVRE</sequence>
<name>A0A8J5NF54_FUSOX</name>
<evidence type="ECO:0000313" key="2">
    <source>
        <dbReference type="Proteomes" id="UP000694050"/>
    </source>
</evidence>
<comment type="caution">
    <text evidence="1">The sequence shown here is derived from an EMBL/GenBank/DDBJ whole genome shotgun (WGS) entry which is preliminary data.</text>
</comment>
<protein>
    <submittedName>
        <fullName evidence="1">Uncharacterized protein</fullName>
    </submittedName>
</protein>
<dbReference type="EMBL" id="JAELUQ010000021">
    <property type="protein sequence ID" value="KAG7402428.1"/>
    <property type="molecule type" value="Genomic_DNA"/>
</dbReference>
<dbReference type="AlphaFoldDB" id="A0A8J5NF54"/>
<dbReference type="Proteomes" id="UP000694050">
    <property type="component" value="Unassembled WGS sequence"/>
</dbReference>
<organism evidence="1 2">
    <name type="scientific">Fusarium oxysporum f. sp. rapae</name>
    <dbReference type="NCBI Taxonomy" id="485398"/>
    <lineage>
        <taxon>Eukaryota</taxon>
        <taxon>Fungi</taxon>
        <taxon>Dikarya</taxon>
        <taxon>Ascomycota</taxon>
        <taxon>Pezizomycotina</taxon>
        <taxon>Sordariomycetes</taxon>
        <taxon>Hypocreomycetidae</taxon>
        <taxon>Hypocreales</taxon>
        <taxon>Nectriaceae</taxon>
        <taxon>Fusarium</taxon>
        <taxon>Fusarium oxysporum species complex</taxon>
    </lineage>
</organism>
<reference evidence="1" key="1">
    <citation type="submission" date="2021-04" db="EMBL/GenBank/DDBJ databases">
        <title>First draft genome resource for Brassicaceae pathogens Fusarium oxysporum f. sp. raphani and Fusarium oxysporum f. sp. rapae.</title>
        <authorList>
            <person name="Asai S."/>
        </authorList>
    </citation>
    <scope>NUCLEOTIDE SEQUENCE</scope>
    <source>
        <strain evidence="1">Tf1208</strain>
    </source>
</reference>
<accession>A0A8J5NF54</accession>
<evidence type="ECO:0000313" key="1">
    <source>
        <dbReference type="EMBL" id="KAG7402428.1"/>
    </source>
</evidence>
<gene>
    <name evidence="1" type="ORF">Forpe1208_v017210</name>
</gene>